<evidence type="ECO:0000259" key="1">
    <source>
        <dbReference type="Pfam" id="PF18962"/>
    </source>
</evidence>
<dbReference type="InterPro" id="IPR045474">
    <property type="entry name" value="GEVED"/>
</dbReference>
<reference evidence="3 4" key="1">
    <citation type="submission" date="2020-10" db="EMBL/GenBank/DDBJ databases">
        <title>Connecting structure to function with the recovery of over 1000 high-quality activated sludge metagenome-assembled genomes encoding full-length rRNA genes using long-read sequencing.</title>
        <authorList>
            <person name="Singleton C.M."/>
            <person name="Petriglieri F."/>
            <person name="Kristensen J.M."/>
            <person name="Kirkegaard R.H."/>
            <person name="Michaelsen T.Y."/>
            <person name="Andersen M.H."/>
            <person name="Karst S.M."/>
            <person name="Dueholm M.S."/>
            <person name="Nielsen P.H."/>
            <person name="Albertsen M."/>
        </authorList>
    </citation>
    <scope>NUCLEOTIDE SEQUENCE [LARGE SCALE GENOMIC DNA]</scope>
    <source>
        <strain evidence="3">Ribe_18-Q3-R11-54_MAXAC.273</strain>
    </source>
</reference>
<dbReference type="SUPFAM" id="SSF55486">
    <property type="entry name" value="Metalloproteases ('zincins'), catalytic domain"/>
    <property type="match status" value="1"/>
</dbReference>
<dbReference type="InterPro" id="IPR024079">
    <property type="entry name" value="MetalloPept_cat_dom_sf"/>
</dbReference>
<name>A0A9D7XMT0_9BACT</name>
<dbReference type="AlphaFoldDB" id="A0A9D7XMT0"/>
<evidence type="ECO:0000259" key="2">
    <source>
        <dbReference type="Pfam" id="PF20009"/>
    </source>
</evidence>
<dbReference type="Pfam" id="PF18962">
    <property type="entry name" value="Por_Secre_tail"/>
    <property type="match status" value="1"/>
</dbReference>
<dbReference type="Pfam" id="PF13688">
    <property type="entry name" value="Reprolysin_5"/>
    <property type="match status" value="1"/>
</dbReference>
<dbReference type="Pfam" id="PF20009">
    <property type="entry name" value="GEVED"/>
    <property type="match status" value="1"/>
</dbReference>
<gene>
    <name evidence="3" type="ORF">IPP15_09330</name>
</gene>
<dbReference type="EMBL" id="JADKGY010000006">
    <property type="protein sequence ID" value="MBK9982614.1"/>
    <property type="molecule type" value="Genomic_DNA"/>
</dbReference>
<accession>A0A9D7XMT0</accession>
<dbReference type="Gene3D" id="3.40.390.10">
    <property type="entry name" value="Collagenase (Catalytic Domain)"/>
    <property type="match status" value="1"/>
</dbReference>
<organism evidence="3 4">
    <name type="scientific">Candidatus Opimibacter skivensis</name>
    <dbReference type="NCBI Taxonomy" id="2982028"/>
    <lineage>
        <taxon>Bacteria</taxon>
        <taxon>Pseudomonadati</taxon>
        <taxon>Bacteroidota</taxon>
        <taxon>Saprospiria</taxon>
        <taxon>Saprospirales</taxon>
        <taxon>Saprospiraceae</taxon>
        <taxon>Candidatus Opimibacter</taxon>
    </lineage>
</organism>
<proteinExistence type="predicted"/>
<dbReference type="InterPro" id="IPR026444">
    <property type="entry name" value="Secre_tail"/>
</dbReference>
<dbReference type="GO" id="GO:0008237">
    <property type="term" value="F:metallopeptidase activity"/>
    <property type="evidence" value="ECO:0007669"/>
    <property type="project" value="InterPro"/>
</dbReference>
<sequence length="943" mass="102084">MLRSLTLIFMLFLYGNGITQSSVTREIQNLKADGHEPFPFDILTFRSNDVHTRAYNLEGLKKGTVLNIDQDAIQEMFHGQNDFVHIPIPVTNSSTLMLTLERNQIFTEDFAVNTSSDPDHRVEYNPGLHYKGIVDGMPSSLVALSVFQDQIMAIITTDEGNFVLGAIKGNRESNYIFYNDKDLDRKSDFLCGTADDGLSYTEEQLQQVSHNRDAGDCVRLYIEIDDDVVTDKGGAIQATNFITAVYNQSFVLYANEGITMMIQQILAWTTSSPYTGSTSNAMLSSYQANTGSFNGNLSDLVSYRASGGIAAGFNGICNSNPDLSKCFCSIVPTYLNVPTYSWSVMVITHEMGHLLGSHHTHACVWNGNNTAIDGCAGAVEGSCPLPGNPDAGGTIMSYCHLQNCGINLNLGFGPQPGNIIRHTVNAEGNCLTPAGSPPPPPPIPPYCTSNGTNSNHEYIKNVVLGTINNQSGSNNGYGNFTSISTNLIAGTTYTIDLTPGFGTTSYNEYWRVWIDYNNDNDWTNVGEQIGQGSGTSTVNVTFTVPANTATFTTRMRVSMQYNAYPPSCGTFPYGEVEDYSLMINGSGGPTCSDGIQNQGETGVDCGGPCTPCPTCNDGILNQGETGIDCGGPCAPCQTCSDGIQNQGETGIDCGGPCTPCPTCNDGIQNQGETGIDCGGPCSPCAPPPDTILLSGYFETGWDSWIDGGLDADRVSSRNSWEGSYAIRLQDNSGSLSSMTSPTFDLSKASGLQITFHFYAMSMETGEDFWVQYKNNSGHWVTIGRYVSGTNFNNNTFYVSTVTVPNFVHTTAGTFRIQCDAGDNTDQVYIDGVTITRLNVASMNESIIDTHVVQGHEVNPTPLNLVGAKKVLTVYPNPANDILNISFDGNIQSIRIFSLEGKEVKIHEMNESERNLDISQLTSGIYFLAVLSEGEWYPMKFSKI</sequence>
<feature type="domain" description="Secretion system C-terminal sorting" evidence="1">
    <location>
        <begin position="873"/>
        <end position="933"/>
    </location>
</feature>
<feature type="domain" description="GEVED" evidence="2">
    <location>
        <begin position="509"/>
        <end position="581"/>
    </location>
</feature>
<dbReference type="Proteomes" id="UP000808337">
    <property type="component" value="Unassembled WGS sequence"/>
</dbReference>
<comment type="caution">
    <text evidence="3">The sequence shown here is derived from an EMBL/GenBank/DDBJ whole genome shotgun (WGS) entry which is preliminary data.</text>
</comment>
<evidence type="ECO:0000313" key="3">
    <source>
        <dbReference type="EMBL" id="MBK9982614.1"/>
    </source>
</evidence>
<dbReference type="NCBIfam" id="TIGR04183">
    <property type="entry name" value="Por_Secre_tail"/>
    <property type="match status" value="1"/>
</dbReference>
<dbReference type="Gene3D" id="2.60.120.260">
    <property type="entry name" value="Galactose-binding domain-like"/>
    <property type="match status" value="1"/>
</dbReference>
<protein>
    <submittedName>
        <fullName evidence="3">T9SS type A sorting domain-containing protein</fullName>
    </submittedName>
</protein>
<evidence type="ECO:0000313" key="4">
    <source>
        <dbReference type="Proteomes" id="UP000808337"/>
    </source>
</evidence>